<gene>
    <name evidence="1" type="ORF">SCHPADRAFT_885382</name>
</gene>
<evidence type="ECO:0000313" key="1">
    <source>
        <dbReference type="EMBL" id="KLO19477.1"/>
    </source>
</evidence>
<organism evidence="1 2">
    <name type="scientific">Schizopora paradoxa</name>
    <dbReference type="NCBI Taxonomy" id="27342"/>
    <lineage>
        <taxon>Eukaryota</taxon>
        <taxon>Fungi</taxon>
        <taxon>Dikarya</taxon>
        <taxon>Basidiomycota</taxon>
        <taxon>Agaricomycotina</taxon>
        <taxon>Agaricomycetes</taxon>
        <taxon>Hymenochaetales</taxon>
        <taxon>Schizoporaceae</taxon>
        <taxon>Schizopora</taxon>
    </lineage>
</organism>
<reference evidence="1 2" key="1">
    <citation type="submission" date="2015-04" db="EMBL/GenBank/DDBJ databases">
        <title>Complete genome sequence of Schizopora paradoxa KUC8140, a cosmopolitan wood degrader in East Asia.</title>
        <authorList>
            <consortium name="DOE Joint Genome Institute"/>
            <person name="Min B."/>
            <person name="Park H."/>
            <person name="Jang Y."/>
            <person name="Kim J.-J."/>
            <person name="Kim K.H."/>
            <person name="Pangilinan J."/>
            <person name="Lipzen A."/>
            <person name="Riley R."/>
            <person name="Grigoriev I.V."/>
            <person name="Spatafora J.W."/>
            <person name="Choi I.-G."/>
        </authorList>
    </citation>
    <scope>NUCLEOTIDE SEQUENCE [LARGE SCALE GENOMIC DNA]</scope>
    <source>
        <strain evidence="1 2">KUC8140</strain>
    </source>
</reference>
<dbReference type="EMBL" id="KQ085886">
    <property type="protein sequence ID" value="KLO19477.1"/>
    <property type="molecule type" value="Genomic_DNA"/>
</dbReference>
<protein>
    <submittedName>
        <fullName evidence="1">Uncharacterized protein</fullName>
    </submittedName>
</protein>
<name>A0A0H2S5K1_9AGAM</name>
<sequence>MADSSLQRRNIDKWRKSMRKGTGAYEEDGENGAGWNAPLTSANGLSVSSLARALKKIFSTSSSAAASLYAASAKRDVPAMVTRRALLPAPPLKTRAALELLPSPSDLLGFAMPPYRGPFGDFFPFFPAGEFGGVLGTDAMAGSFSLFDLERSGEEAREEALDDMIDVGFEGERW</sequence>
<dbReference type="AlphaFoldDB" id="A0A0H2S5K1"/>
<accession>A0A0H2S5K1</accession>
<proteinExistence type="predicted"/>
<keyword evidence="2" id="KW-1185">Reference proteome</keyword>
<evidence type="ECO:0000313" key="2">
    <source>
        <dbReference type="Proteomes" id="UP000053477"/>
    </source>
</evidence>
<dbReference type="InParanoid" id="A0A0H2S5K1"/>
<dbReference type="Proteomes" id="UP000053477">
    <property type="component" value="Unassembled WGS sequence"/>
</dbReference>